<dbReference type="SUPFAM" id="SSF160113">
    <property type="entry name" value="YegP-like"/>
    <property type="match status" value="2"/>
</dbReference>
<name>A0ABT3G689_9BACT</name>
<dbReference type="InterPro" id="IPR051141">
    <property type="entry name" value="UPF0339_domain"/>
</dbReference>
<dbReference type="PANTHER" id="PTHR40606">
    <property type="match status" value="1"/>
</dbReference>
<feature type="region of interest" description="Disordered" evidence="1">
    <location>
        <begin position="83"/>
        <end position="113"/>
    </location>
</feature>
<protein>
    <submittedName>
        <fullName evidence="3">YegP family protein</fullName>
    </submittedName>
</protein>
<dbReference type="EMBL" id="JAPDDR010000009">
    <property type="protein sequence ID" value="MCW1915357.1"/>
    <property type="molecule type" value="Genomic_DNA"/>
</dbReference>
<evidence type="ECO:0000259" key="2">
    <source>
        <dbReference type="Pfam" id="PF07411"/>
    </source>
</evidence>
<dbReference type="Gene3D" id="2.30.29.80">
    <property type="match status" value="1"/>
</dbReference>
<dbReference type="Pfam" id="PF07411">
    <property type="entry name" value="DUF1508"/>
    <property type="match status" value="2"/>
</dbReference>
<gene>
    <name evidence="3" type="ORF">OJ996_17365</name>
</gene>
<feature type="region of interest" description="Disordered" evidence="1">
    <location>
        <begin position="35"/>
        <end position="61"/>
    </location>
</feature>
<reference evidence="3" key="1">
    <citation type="submission" date="2022-10" db="EMBL/GenBank/DDBJ databases">
        <title>Luteolibacter sp. GHJ8, whole genome shotgun sequencing project.</title>
        <authorList>
            <person name="Zhao G."/>
            <person name="Shen L."/>
        </authorList>
    </citation>
    <scope>NUCLEOTIDE SEQUENCE</scope>
    <source>
        <strain evidence="3">GHJ8</strain>
    </source>
</reference>
<evidence type="ECO:0000313" key="3">
    <source>
        <dbReference type="EMBL" id="MCW1915357.1"/>
    </source>
</evidence>
<dbReference type="PANTHER" id="PTHR40606:SF1">
    <property type="entry name" value="UPF0339 PROTEIN YEGP"/>
    <property type="match status" value="1"/>
</dbReference>
<dbReference type="InterPro" id="IPR036913">
    <property type="entry name" value="YegP-like_sf"/>
</dbReference>
<dbReference type="InterPro" id="IPR010879">
    <property type="entry name" value="DUF1508"/>
</dbReference>
<feature type="domain" description="DUF1508" evidence="2">
    <location>
        <begin position="63"/>
        <end position="109"/>
    </location>
</feature>
<organism evidence="3 4">
    <name type="scientific">Luteolibacter rhizosphaerae</name>
    <dbReference type="NCBI Taxonomy" id="2989719"/>
    <lineage>
        <taxon>Bacteria</taxon>
        <taxon>Pseudomonadati</taxon>
        <taxon>Verrucomicrobiota</taxon>
        <taxon>Verrucomicrobiia</taxon>
        <taxon>Verrucomicrobiales</taxon>
        <taxon>Verrucomicrobiaceae</taxon>
        <taxon>Luteolibacter</taxon>
    </lineage>
</organism>
<dbReference type="Proteomes" id="UP001165653">
    <property type="component" value="Unassembled WGS sequence"/>
</dbReference>
<accession>A0ABT3G689</accession>
<evidence type="ECO:0000256" key="1">
    <source>
        <dbReference type="SAM" id="MobiDB-lite"/>
    </source>
</evidence>
<comment type="caution">
    <text evidence="3">The sequence shown here is derived from an EMBL/GenBank/DDBJ whole genome shotgun (WGS) entry which is preliminary data.</text>
</comment>
<keyword evidence="4" id="KW-1185">Reference proteome</keyword>
<feature type="compositionally biased region" description="Basic and acidic residues" evidence="1">
    <location>
        <begin position="46"/>
        <end position="61"/>
    </location>
</feature>
<feature type="compositionally biased region" description="Polar residues" evidence="1">
    <location>
        <begin position="96"/>
        <end position="113"/>
    </location>
</feature>
<sequence length="113" mass="11993">MANGYYELKKGASGKFSFVLKAGNHEVILTSQSYDSKASTEGGIDSVRRHGPEAKNFEKKSSSASQPYFVLKSSNGQIVGTSEMYSSESARDNGIASVQTNSPSTTIKDSTAA</sequence>
<proteinExistence type="predicted"/>
<dbReference type="RefSeq" id="WP_264514905.1">
    <property type="nucleotide sequence ID" value="NZ_JAPDDR010000009.1"/>
</dbReference>
<feature type="domain" description="DUF1508" evidence="2">
    <location>
        <begin position="13"/>
        <end position="58"/>
    </location>
</feature>
<evidence type="ECO:0000313" key="4">
    <source>
        <dbReference type="Proteomes" id="UP001165653"/>
    </source>
</evidence>